<name>A0A2H3KMJ4_9CHLR</name>
<evidence type="ECO:0000313" key="1">
    <source>
        <dbReference type="EMBL" id="PDV99330.1"/>
    </source>
</evidence>
<comment type="caution">
    <text evidence="1">The sequence shown here is derived from an EMBL/GenBank/DDBJ whole genome shotgun (WGS) entry which is preliminary data.</text>
</comment>
<organism evidence="1 2">
    <name type="scientific">Candidatus Chloroploca asiatica</name>
    <dbReference type="NCBI Taxonomy" id="1506545"/>
    <lineage>
        <taxon>Bacteria</taxon>
        <taxon>Bacillati</taxon>
        <taxon>Chloroflexota</taxon>
        <taxon>Chloroflexia</taxon>
        <taxon>Chloroflexales</taxon>
        <taxon>Chloroflexineae</taxon>
        <taxon>Oscillochloridaceae</taxon>
        <taxon>Candidatus Chloroploca</taxon>
    </lineage>
</organism>
<keyword evidence="2" id="KW-1185">Reference proteome</keyword>
<dbReference type="AlphaFoldDB" id="A0A2H3KMJ4"/>
<gene>
    <name evidence="1" type="ORF">A9Q02_12570</name>
</gene>
<dbReference type="Proteomes" id="UP000220922">
    <property type="component" value="Unassembled WGS sequence"/>
</dbReference>
<evidence type="ECO:0000313" key="2">
    <source>
        <dbReference type="Proteomes" id="UP000220922"/>
    </source>
</evidence>
<dbReference type="OrthoDB" id="1091227at2"/>
<reference evidence="1 2" key="1">
    <citation type="submission" date="2016-05" db="EMBL/GenBank/DDBJ databases">
        <authorList>
            <person name="Lavstsen T."/>
            <person name="Jespersen J.S."/>
        </authorList>
    </citation>
    <scope>NUCLEOTIDE SEQUENCE [LARGE SCALE GENOMIC DNA]</scope>
    <source>
        <strain evidence="1 2">B7-9</strain>
    </source>
</reference>
<sequence>MFDWLFGSRKQAQRHDQGVLQGPPATVDPITLRVSLITHAPILEARGGLRLYEYFNWHNPLALAQAYAADLRTASGGIARYDIVEHQVVDGYPVKRDGFAYDDATYLRAMARQQSFHQPDAVDYERLIATFDLKRKVLSGAIDEVWLMGFPYAGYYESQMVGAGAIWCNSPPLASPDLCPRRFVIMGFNYERGVDCMLENFGHRVESIMSHIYRNHQGERNLWERYIRYELRHPGRAECGNVHFAPNSTRDYEWGNARPVLSRADTWYNFPDLSGSPRMMNAQDWGNGDMRLHHLWWLDHLPRGAGATDGVQNNWWWYVLCPDRAF</sequence>
<dbReference type="RefSeq" id="WP_097651964.1">
    <property type="nucleotide sequence ID" value="NZ_LYXE01000075.1"/>
</dbReference>
<dbReference type="EMBL" id="LYXE01000075">
    <property type="protein sequence ID" value="PDV99330.1"/>
    <property type="molecule type" value="Genomic_DNA"/>
</dbReference>
<protein>
    <submittedName>
        <fullName evidence="1">Uncharacterized protein</fullName>
    </submittedName>
</protein>
<proteinExistence type="predicted"/>
<accession>A0A2H3KMJ4</accession>